<comment type="caution">
    <text evidence="7">The sequence shown here is derived from an EMBL/GenBank/DDBJ whole genome shotgun (WGS) entry which is preliminary data.</text>
</comment>
<sequence>MLACAGFLTGCSPAGSNKTNDQAAGNDSDAEPPQEHHLHVLTNRVDLIENGVFKRYADAFERKHPSTVVEFEGLTNYATDILVRLSLRNLGDVLLLPNSLANQELSKYFEPLKPGMFKHLRFADFKEYEGMRYGIATGASTEGIVYNKQAFVKAGITEIPTTLAALYEACEKLKKAGIVPIYLNYGAQWPLPEWGETLVSFMTGNANYLNEMVHTDRPWQISNAWGQAVTIARTLIQRGYVEKDLFSNNWELSKSEIAEGKSAMYFTGNWVIKQIFEAGGKSEDIGFFPFPYDNQTKHYAPLNPDWFIGINKLSENQTLAQEWVDY</sequence>
<dbReference type="InterPro" id="IPR006059">
    <property type="entry name" value="SBP"/>
</dbReference>
<dbReference type="PANTHER" id="PTHR43649:SF33">
    <property type="entry name" value="POLYGALACTURONAN_RHAMNOGALACTURONAN-BINDING PROTEIN YTCQ"/>
    <property type="match status" value="1"/>
</dbReference>
<evidence type="ECO:0000313" key="7">
    <source>
        <dbReference type="EMBL" id="MFC5652967.1"/>
    </source>
</evidence>
<name>A0ABW0W6Q5_9BACL</name>
<dbReference type="EMBL" id="JBHSOW010000109">
    <property type="protein sequence ID" value="MFC5652967.1"/>
    <property type="molecule type" value="Genomic_DNA"/>
</dbReference>
<feature type="compositionally biased region" description="Polar residues" evidence="6">
    <location>
        <begin position="15"/>
        <end position="25"/>
    </location>
</feature>
<dbReference type="RefSeq" id="WP_379191630.1">
    <property type="nucleotide sequence ID" value="NZ_JBHSOW010000109.1"/>
</dbReference>
<keyword evidence="5" id="KW-0449">Lipoprotein</keyword>
<keyword evidence="1" id="KW-1003">Cell membrane</keyword>
<gene>
    <name evidence="7" type="ORF">ACFPYJ_28445</name>
</gene>
<evidence type="ECO:0000256" key="4">
    <source>
        <dbReference type="ARBA" id="ARBA00023139"/>
    </source>
</evidence>
<evidence type="ECO:0000256" key="6">
    <source>
        <dbReference type="SAM" id="MobiDB-lite"/>
    </source>
</evidence>
<evidence type="ECO:0000256" key="2">
    <source>
        <dbReference type="ARBA" id="ARBA00022729"/>
    </source>
</evidence>
<organism evidence="7 8">
    <name type="scientific">Paenibacillus solisilvae</name>
    <dbReference type="NCBI Taxonomy" id="2486751"/>
    <lineage>
        <taxon>Bacteria</taxon>
        <taxon>Bacillati</taxon>
        <taxon>Bacillota</taxon>
        <taxon>Bacilli</taxon>
        <taxon>Bacillales</taxon>
        <taxon>Paenibacillaceae</taxon>
        <taxon>Paenibacillus</taxon>
    </lineage>
</organism>
<keyword evidence="2" id="KW-0732">Signal</keyword>
<evidence type="ECO:0000256" key="1">
    <source>
        <dbReference type="ARBA" id="ARBA00022475"/>
    </source>
</evidence>
<protein>
    <submittedName>
        <fullName evidence="7">ABC transporter substrate-binding protein</fullName>
    </submittedName>
</protein>
<dbReference type="InterPro" id="IPR050490">
    <property type="entry name" value="Bact_solute-bd_prot1"/>
</dbReference>
<accession>A0ABW0W6Q5</accession>
<keyword evidence="8" id="KW-1185">Reference proteome</keyword>
<proteinExistence type="predicted"/>
<keyword evidence="4" id="KW-0564">Palmitate</keyword>
<evidence type="ECO:0000313" key="8">
    <source>
        <dbReference type="Proteomes" id="UP001596047"/>
    </source>
</evidence>
<dbReference type="Pfam" id="PF01547">
    <property type="entry name" value="SBP_bac_1"/>
    <property type="match status" value="1"/>
</dbReference>
<keyword evidence="3" id="KW-0472">Membrane</keyword>
<dbReference type="Proteomes" id="UP001596047">
    <property type="component" value="Unassembled WGS sequence"/>
</dbReference>
<evidence type="ECO:0000256" key="5">
    <source>
        <dbReference type="ARBA" id="ARBA00023288"/>
    </source>
</evidence>
<evidence type="ECO:0000256" key="3">
    <source>
        <dbReference type="ARBA" id="ARBA00023136"/>
    </source>
</evidence>
<dbReference type="PANTHER" id="PTHR43649">
    <property type="entry name" value="ARABINOSE-BINDING PROTEIN-RELATED"/>
    <property type="match status" value="1"/>
</dbReference>
<dbReference type="SUPFAM" id="SSF53850">
    <property type="entry name" value="Periplasmic binding protein-like II"/>
    <property type="match status" value="1"/>
</dbReference>
<dbReference type="Gene3D" id="3.40.190.10">
    <property type="entry name" value="Periplasmic binding protein-like II"/>
    <property type="match status" value="2"/>
</dbReference>
<reference evidence="8" key="1">
    <citation type="journal article" date="2019" name="Int. J. Syst. Evol. Microbiol.">
        <title>The Global Catalogue of Microorganisms (GCM) 10K type strain sequencing project: providing services to taxonomists for standard genome sequencing and annotation.</title>
        <authorList>
            <consortium name="The Broad Institute Genomics Platform"/>
            <consortium name="The Broad Institute Genome Sequencing Center for Infectious Disease"/>
            <person name="Wu L."/>
            <person name="Ma J."/>
        </authorList>
    </citation>
    <scope>NUCLEOTIDE SEQUENCE [LARGE SCALE GENOMIC DNA]</scope>
    <source>
        <strain evidence="8">CGMCC 1.3240</strain>
    </source>
</reference>
<feature type="region of interest" description="Disordered" evidence="6">
    <location>
        <begin position="15"/>
        <end position="34"/>
    </location>
</feature>